<protein>
    <submittedName>
        <fullName evidence="2">Esterase/lipase family protein</fullName>
    </submittedName>
</protein>
<comment type="caution">
    <text evidence="2">The sequence shown here is derived from an EMBL/GenBank/DDBJ whole genome shotgun (WGS) entry which is preliminary data.</text>
</comment>
<keyword evidence="1" id="KW-0732">Signal</keyword>
<dbReference type="RefSeq" id="WP_367994399.1">
    <property type="nucleotide sequence ID" value="NZ_JBFPJR010000020.1"/>
</dbReference>
<dbReference type="PANTHER" id="PTHR37574">
    <property type="entry name" value="LIPASE B"/>
    <property type="match status" value="1"/>
</dbReference>
<organism evidence="2 3">
    <name type="scientific">Nocardioides eburneus</name>
    <dbReference type="NCBI Taxonomy" id="3231482"/>
    <lineage>
        <taxon>Bacteria</taxon>
        <taxon>Bacillati</taxon>
        <taxon>Actinomycetota</taxon>
        <taxon>Actinomycetes</taxon>
        <taxon>Propionibacteriales</taxon>
        <taxon>Nocardioidaceae</taxon>
        <taxon>Nocardioides</taxon>
    </lineage>
</organism>
<evidence type="ECO:0000313" key="3">
    <source>
        <dbReference type="Proteomes" id="UP001556631"/>
    </source>
</evidence>
<dbReference type="Gene3D" id="3.40.50.1820">
    <property type="entry name" value="alpha/beta hydrolase"/>
    <property type="match status" value="1"/>
</dbReference>
<proteinExistence type="predicted"/>
<dbReference type="InterPro" id="IPR053228">
    <property type="entry name" value="Stereospecific_Lipase"/>
</dbReference>
<feature type="signal peptide" evidence="1">
    <location>
        <begin position="1"/>
        <end position="31"/>
    </location>
</feature>
<evidence type="ECO:0000256" key="1">
    <source>
        <dbReference type="SAM" id="SignalP"/>
    </source>
</evidence>
<sequence length="355" mass="37373">MRRPAFRSVVFALLLAAGLVVGGAPVPSASAATGGASYAPLDRPGPRLTVPTAKLRAALTCHGDPTKGPEPVLLNPATSVTPEQNYSWTYEPAFTAQGRAWCAVTMPYATEGDIQTAAEYLTFGIRTLHQRAGRKIAVLGHSQGGMSMRWVLRFWPDTRAMVDDVIGMAPSNHGSTALPVCRPGLTTCTPAVWQQQADARFIAALNSRAETFAQISYTVVYTHNDEVVTPNYSAASSSSALHTGKGAITNVAVQDVCPADTSEHLLVGTTDAVTYALVMDALTHRGPAKPARVNSSVCAQPTMPYVDPASANTYLQVLRAVPGVATLPLPLVNAVGAPEVAAEPKLRCYVFASGC</sequence>
<name>A0ABV3T3J0_9ACTN</name>
<dbReference type="Proteomes" id="UP001556631">
    <property type="component" value="Unassembled WGS sequence"/>
</dbReference>
<dbReference type="InterPro" id="IPR029058">
    <property type="entry name" value="AB_hydrolase_fold"/>
</dbReference>
<dbReference type="PANTHER" id="PTHR37574:SF1">
    <property type="entry name" value="LIPASE B"/>
    <property type="match status" value="1"/>
</dbReference>
<dbReference type="EMBL" id="JBFPJR010000020">
    <property type="protein sequence ID" value="MEX0428429.1"/>
    <property type="molecule type" value="Genomic_DNA"/>
</dbReference>
<dbReference type="SUPFAM" id="SSF53474">
    <property type="entry name" value="alpha/beta-Hydrolases"/>
    <property type="match status" value="1"/>
</dbReference>
<accession>A0ABV3T3J0</accession>
<evidence type="ECO:0000313" key="2">
    <source>
        <dbReference type="EMBL" id="MEX0428429.1"/>
    </source>
</evidence>
<gene>
    <name evidence="2" type="ORF">AB3X52_12430</name>
</gene>
<keyword evidence="3" id="KW-1185">Reference proteome</keyword>
<reference evidence="2 3" key="1">
    <citation type="submission" date="2024-07" db="EMBL/GenBank/DDBJ databases">
        <authorList>
            <person name="Lee S."/>
            <person name="Kang M."/>
        </authorList>
    </citation>
    <scope>NUCLEOTIDE SEQUENCE [LARGE SCALE GENOMIC DNA]</scope>
    <source>
        <strain evidence="2 3">DS6</strain>
    </source>
</reference>
<feature type="chain" id="PRO_5045375474" evidence="1">
    <location>
        <begin position="32"/>
        <end position="355"/>
    </location>
</feature>